<protein>
    <submittedName>
        <fullName evidence="1">Uncharacterized protein</fullName>
    </submittedName>
</protein>
<dbReference type="AlphaFoldDB" id="A0A382CX24"/>
<proteinExistence type="predicted"/>
<reference evidence="1" key="1">
    <citation type="submission" date="2018-05" db="EMBL/GenBank/DDBJ databases">
        <authorList>
            <person name="Lanie J.A."/>
            <person name="Ng W.-L."/>
            <person name="Kazmierczak K.M."/>
            <person name="Andrzejewski T.M."/>
            <person name="Davidsen T.M."/>
            <person name="Wayne K.J."/>
            <person name="Tettelin H."/>
            <person name="Glass J.I."/>
            <person name="Rusch D."/>
            <person name="Podicherti R."/>
            <person name="Tsui H.-C.T."/>
            <person name="Winkler M.E."/>
        </authorList>
    </citation>
    <scope>NUCLEOTIDE SEQUENCE</scope>
</reference>
<sequence length="56" mass="6318">CLTCKRSLVQVQYRPQLIAGKYIIENKMKTDFGQFLKCPTEVTADNVSVLVAEITI</sequence>
<accession>A0A382CX24</accession>
<organism evidence="1">
    <name type="scientific">marine metagenome</name>
    <dbReference type="NCBI Taxonomy" id="408172"/>
    <lineage>
        <taxon>unclassified sequences</taxon>
        <taxon>metagenomes</taxon>
        <taxon>ecological metagenomes</taxon>
    </lineage>
</organism>
<evidence type="ECO:0000313" key="1">
    <source>
        <dbReference type="EMBL" id="SVB30399.1"/>
    </source>
</evidence>
<feature type="non-terminal residue" evidence="1">
    <location>
        <position position="1"/>
    </location>
</feature>
<name>A0A382CX24_9ZZZZ</name>
<dbReference type="EMBL" id="UINC01036437">
    <property type="protein sequence ID" value="SVB30399.1"/>
    <property type="molecule type" value="Genomic_DNA"/>
</dbReference>
<gene>
    <name evidence="1" type="ORF">METZ01_LOCUS183253</name>
</gene>